<keyword evidence="13" id="KW-1185">Reference proteome</keyword>
<dbReference type="PROSITE" id="PS50290">
    <property type="entry name" value="PI3_4_KINASE_3"/>
    <property type="match status" value="1"/>
</dbReference>
<evidence type="ECO:0000259" key="11">
    <source>
        <dbReference type="PROSITE" id="PS51189"/>
    </source>
</evidence>
<dbReference type="PROSITE" id="PS50250">
    <property type="entry name" value="PCI"/>
    <property type="match status" value="1"/>
</dbReference>
<comment type="caution">
    <text evidence="12">The sequence shown here is derived from an EMBL/GenBank/DDBJ whole genome shotgun (WGS) entry which is preliminary data.</text>
</comment>
<feature type="compositionally biased region" description="Acidic residues" evidence="7">
    <location>
        <begin position="3591"/>
        <end position="3600"/>
    </location>
</feature>
<feature type="domain" description="PCI" evidence="9">
    <location>
        <begin position="4122"/>
        <end position="4317"/>
    </location>
</feature>
<feature type="compositionally biased region" description="Basic and acidic residues" evidence="7">
    <location>
        <begin position="3798"/>
        <end position="3809"/>
    </location>
</feature>
<dbReference type="SMART" id="SM00297">
    <property type="entry name" value="BROMO"/>
    <property type="match status" value="1"/>
</dbReference>
<feature type="region of interest" description="Disordered" evidence="7">
    <location>
        <begin position="3788"/>
        <end position="3829"/>
    </location>
</feature>
<dbReference type="GO" id="GO:0000124">
    <property type="term" value="C:SAGA complex"/>
    <property type="evidence" value="ECO:0007669"/>
    <property type="project" value="TreeGrafter"/>
</dbReference>
<dbReference type="InterPro" id="IPR011009">
    <property type="entry name" value="Kinase-like_dom_sf"/>
</dbReference>
<comment type="similarity">
    <text evidence="1">Belongs to the PI3/PI4-kinase family. TRA1 subfamily.</text>
</comment>
<dbReference type="Gene3D" id="1.10.10.10">
    <property type="entry name" value="Winged helix-like DNA-binding domain superfamily/Winged helix DNA-binding domain"/>
    <property type="match status" value="1"/>
</dbReference>
<evidence type="ECO:0008006" key="14">
    <source>
        <dbReference type="Google" id="ProtNLM"/>
    </source>
</evidence>
<dbReference type="InterPro" id="IPR000403">
    <property type="entry name" value="PI3/4_kinase_cat_dom"/>
</dbReference>
<dbReference type="SUPFAM" id="SSF56112">
    <property type="entry name" value="Protein kinase-like (PK-like)"/>
    <property type="match status" value="1"/>
</dbReference>
<dbReference type="Pfam" id="PF01399">
    <property type="entry name" value="PCI"/>
    <property type="match status" value="1"/>
</dbReference>
<dbReference type="Proteomes" id="UP001050691">
    <property type="component" value="Unassembled WGS sequence"/>
</dbReference>
<dbReference type="GO" id="GO:0005634">
    <property type="term" value="C:nucleus"/>
    <property type="evidence" value="ECO:0007669"/>
    <property type="project" value="TreeGrafter"/>
</dbReference>
<dbReference type="Pfam" id="PF22241">
    <property type="entry name" value="PSMD12-CSN4_N"/>
    <property type="match status" value="1"/>
</dbReference>
<evidence type="ECO:0000256" key="7">
    <source>
        <dbReference type="SAM" id="MobiDB-lite"/>
    </source>
</evidence>
<protein>
    <recommendedName>
        <fullName evidence="14">Transcription-associated protein 1</fullName>
    </recommendedName>
</protein>
<feature type="region of interest" description="Disordered" evidence="7">
    <location>
        <begin position="3762"/>
        <end position="3781"/>
    </location>
</feature>
<dbReference type="InterPro" id="IPR050517">
    <property type="entry name" value="DDR_Repair_Kinase"/>
</dbReference>
<feature type="domain" description="PI3K/PI4K catalytic" evidence="10">
    <location>
        <begin position="3190"/>
        <end position="3458"/>
    </location>
</feature>
<keyword evidence="3" id="KW-0396">Initiation factor</keyword>
<keyword evidence="2" id="KW-0963">Cytoplasm</keyword>
<accession>A0AAV5A440</accession>
<feature type="domain" description="FAT" evidence="11">
    <location>
        <begin position="2382"/>
        <end position="2938"/>
    </location>
</feature>
<feature type="region of interest" description="Disordered" evidence="7">
    <location>
        <begin position="3581"/>
        <end position="3600"/>
    </location>
</feature>
<keyword evidence="4" id="KW-0648">Protein biosynthesis</keyword>
<evidence type="ECO:0000256" key="3">
    <source>
        <dbReference type="ARBA" id="ARBA00022540"/>
    </source>
</evidence>
<sequence>MTSNASISVNSTLDIENFTQRLKDAPDARARAVVAVEIRDSIEIFREGEIARFLNIVLPTIIDILETGQPAFKKDSQEHILRHALVETIHRLPLNEHLKAYVPKLMALLLNLLRRDNEENGVTCIKIIIDLNRSYRTSPEESVSHFIEFVQDLYKNTRNLVNVYFDPGAPPIDQTLAPSTESFKVLTECPIATVLLFQSHRNLVANTIRTMLPLVIDFLVLEAQPQKRMHEEAVAKGDLWLGVAPDMPNKTHFSEFVTSQVKTMSFLAYVLRGANDSLRAYQEQIPRAIVRLLQDCPPEAAATRKVTKRPIFQCSHKLIFEKELLIATRHVLSTEFRTAFVPQINTLLNEKVLIGTGITSQEALRPLAFSMLADLVHHVRLELNPLQLGRVIHIYSCNLHNMSLNGAIQTMCAKLLMNLVECVLQKDTPEGSVQVLHALFITCVDKLSALYNMHKEILEHSQRVKTGEADQPDVVHIEKTKPIAAAAFVNETLEEVHKESRYLFRTLLHGFRTVLSSLKTLGQPMVNGELLGNMFEGTINCMSLYELPSNFREEREAMEWFSHIFHEMHPHVFQELWTAKIGFFFESALKRPTLFHLPQVLLGHQPSCGTLTAIILRFLVSRFETLGHQDSKLVAVQTIRFFKMAFQAVTMYPEQNEGILVPYLSRLVMDSFPLAAKSPEPMNYFLLLRGLFRAIGGAGGRFELLYKEVLPLLPEMLESLNRLLLAAGPSTRDLLAELCLTVPVRLTHLLPFLHYLMQPLVFALKGNPELVSQGLRTLELCIDNLTQEFLDPTLSPVLRELMGALQSHLKPQPANHQHAHTTVRILGKLGGRNRRLLDQHPQLDYKEVTDPATLTIRFIAGQREKINLESLTSLASRSLRHELQEYHREAFEVLKYTMIVLLRDGLRGQERVEVFKQAVESLFDAIHVPELHHDAEEYIRNLSRHILSMEISGSVTNPTDANNRRMLQKLATLYLDVVPLTMAKVEMEESQASQAIMVKIIDDLLETAKSSVPFSSGRRDPSTVLDQLAHRFVVMCFEEVWHRKMAGCSGIIIMTSKADLGVPWIRKREPDFIRALFFVLKDMPNDPPANIDDVLDTISHIVRVCRPDKDVMKEDSIDHQEEISYLVKVLIVELSSTNATVRKAAQSTLELLAQLCGGSISELMLPHRDRLLSPIFTKPLRALPFSTQIGNIDAIRYCLDLQPPFLEVNEELLRLLHEALALADADDAALLGRNNQRRNILEVTRLRVVCIKLLTASLPLTDFFAKQHLTRQRVTGVYFKALYSPSSEIKNVAHDGLRLILTHQTRLPKELLQTGLRPILMNLADPKRITVSGLEGLARLLELLTNYFKVEIGYKLLDHFRVIADPNMLRTTAYRTLADSEEISKLVGLVHIFHLLPPAANIFLQDLVTAVVDVETCLEASGPSPFTEPLAKFLNRYAGESVEFFLHRLSEPKYVRTFRNVLKSRKASSLEAETFARTRSIISLCFHGNERALLLPGLHLLDDMMLLSDHWLPEHPFVIDTLLNLWHTELQFSSGTSLDPPAIHSQQITLVRAIFIRALELSPRIDLLFDLVAVYTYPSVVDLSSLTTFLYHHVAMSHSSMFRRNIILRFLSWFADPAPRWAHKTAFIRYIISPTLYVSFQRKNETGYLVDADIIAQIHQRIWKPMSNVVVLPTTDDSLSIELLNLSSIIVHHCAHLIQEMRKDIIKCAWNHITVEDAVVKQTAYILAARFFEAFDSPPKFILRTWTGLLRPPHAEGRALIRQALDILAPALPKRIPSEAGYPPWAKLTKRLLSEEGHGLSQLIVIYQLVVRHPALFYPCRDLFVPHMVSCLSKLGLQPSATFETKSLSLDLLDLLMTWEQQARQDSSTNQIPQDNTPDARAAWALPLNHRETIVSYLVRLVVTSSEPAHKAGLIMRALSQLQMLIGPNGWHEVTVKLNFFIRALEQTEIAEQNLMHVSNSARVFAVVTSGKHLDWFSTNGGLLQRLIQKGMSSDETVLHECLHPTFKKLLEVFPTTESDDEMQSDASEFFSWISNAVSESLRTGANLKGSLLMLGALVQTTPSRIEPFAPALMRLLMKATKDHTTPPVANPDETVQQIMSILDICRGSVAYLADQRRHFLGCLVQIADKSTSDTLCGLLLSMTREWVLHRKEAYPTLKEKASLLGSMKVFEQRGQTLFKDYLQLIYDIYKEDSLRRTDLTMRLEPSFLLACRAKDPTIRNQCIDLLDNSIPRTLSSRLSYVLSVQNWEHLADHYWLHLALDLLLGTIDGEDILNLDSTVFQSRTTKLSISISQGRVKDLIQPMRRLLFLDPDVVHRTWVSVFSAIWASLSRKEQVDLTNTMIILLSKDHLNRQVDLRPNVVHTLLDGIKACSPPMNLPPYLLKYLGKTFGAWHTCLEMLQDSLDHIREQESVQDTTYDSLAELYAELAEEDMFYGLWRRRCLYTETNAAIALEQNGMWPQAQAMYEAAQVKSRTGVIPFSESEYCLWEDHWILAAEKLQQWEILEELAKNEGNQDLLLECRWRDPEWTADQDSLDIDVNGLEEIATPRRRVFQAYAALNKATWPLDKNGEFTRHLEEAIQLSLRKWVTLPNNLSKAHVPLLQQFQQIVELQEAAQIFGSLAQTNAQNLEKKSSDLKLVLQAWRERLPNLADDIGIWDDLVAWRQHVFSAINRHYLPLIQPPPGTPSIPNNPNTFGFRGFHETAWLVNRFAHVARKHHLLEVCHQSLNKIYTLPNIEIAEAFLKLREQARCHYQVRNELQAGLDVINNTNLVYFSTTQKAEFYTLKGMFFAKLDLNNEANHAFAQAVGMELNMPKAWAEWGRYSDKMFKENRGELSHAGNAVSCYLQAAGLYKSAKSRPLLIRVLWLLSWDDPTNPVVSNAFETFKGEWAFWYWITLIPQLLLSLGHREAKNARYILLNLAKVHPQALFWHLRTTKDDFAGFRSQGAVRAQQMRAPPPSTMSLPARSETSRDGITINDTTGDNNKPADASTLRTDPSTVVNGVSQPNSVLPNRESLHQPWEYVDEIVAILKTAFPLLALTLETIQDQLKQKFKPNNEEDNYRILSNAVAAGLNHLHNSLTHPGADSVVPVQSMEAVDTFLRSVTSPVTKGEFEEDFKKNKLTLREYIRRMMQWRDKYEKLLDARPRFQSLDTVSKWLVEFQHGKYDEVEVPGQYLEHKDMNSNFIRIMRFAPKVEFCRGTGFTFKRITLVGHDGSTHSFAVQMPTQLWVRREERIQQLFRIFNGVLNRRKESRKRNLCFHLPVAVPLNPALRLLANDSSYVTLQHIYDEHCETMRIAREDPQLAFAEKFTSVYNPSLTESQVVNLRAELQEEIIAKMVPESIITNLAFDPTSPRMYWNEATPFRLTPNMQHFLNPIGIEGLLTTGIMAIARSLTPPEFDMEQQLSLFIRDEVMTWYTYFNKAQQTDISFRQHVGSNIDLVVGRAETLACRTPEDQEDKSRATPADPTAPIVQTVTSLACQTIYDHLMGEAGYECSDETHAPHAQLNLKLAQKHYQARVIELRTLILEEEEKFKTLTVQIDDIREGRWDEAIAKELGIHPQVASTTSEELVEANVLNENPFRQKEEDVPSALDEEPMDVSEEPNTSIMDAEEQKEVPIPISLPLPEPQDIPTIDVSEEENLTREQLLHTPSQVEDVGSALEEIKLSVSDEIELQDPIRVAPIGTTPSSILREQRTQEELKAIEALEELSRLGPIDIVPMPMQDSQPITKIDDVATQTNAPQDIENVVIPHENAVFNTVKALSGPPLSNVENPPPRSLILPSVLPGKRKIGEIDVASPDPSRDRKKIRDESVPTDDEAVPGRRRSKANVDSSISSIKRFQAVIAMLHSQISQHRNGNIFHSPIRESEAPDYHEIVKRPMDLKTIKTRVKDGIVTNSDDYQREIYLMFANAMMYNRPKSDIARMSRERTTMSMETKLAHLATLPSKDQASSYLSLLSDLLKKSSGSSHDIHLLVDSVTQDHVNIVIARPVLAELAKNLQANKIIESNAKKSIIQDCLQIIQPRLTRFEEQATSLKYQLADIFEEEENFSEAARVLMTIPLDAGHRGLSDEDRLRPLVRIVRLLLEEEDSVRAETYYNRAALLIHSTQDKELQLSFKLCQARIYDYARKFLEAASRYHELSWVGDLDEEERTQALSAAVTCAVLAPAGPNRSRMLAALCRDERTAQLHNGRILNKMFLDYILRPEEVKGFEATLKPHQLAKISQSSNDKLASSFAVDSIISEGGSSNRTGPSTVLDRAVMEHNLLSCSKIYNNITFAGLGALLDLTPGAAETMARKMIEQGRLRASLDQIDKLIRFEGPLEEDNAQGKAGGLGDVDMHVEETGSPYTKKWDHQIRMTAAGVESIVQHLRLKELVA</sequence>
<dbReference type="GO" id="GO:0006281">
    <property type="term" value="P:DNA repair"/>
    <property type="evidence" value="ECO:0007669"/>
    <property type="project" value="TreeGrafter"/>
</dbReference>
<dbReference type="PROSITE" id="PS51189">
    <property type="entry name" value="FAT"/>
    <property type="match status" value="1"/>
</dbReference>
<feature type="domain" description="Bromo" evidence="8">
    <location>
        <begin position="3849"/>
        <end position="3919"/>
    </location>
</feature>
<dbReference type="InterPro" id="IPR016024">
    <property type="entry name" value="ARM-type_fold"/>
</dbReference>
<dbReference type="Pfam" id="PF00439">
    <property type="entry name" value="Bromodomain"/>
    <property type="match status" value="1"/>
</dbReference>
<evidence type="ECO:0000256" key="1">
    <source>
        <dbReference type="ARBA" id="ARBA00007234"/>
    </source>
</evidence>
<dbReference type="GO" id="GO:0035267">
    <property type="term" value="C:NuA4 histone acetyltransferase complex"/>
    <property type="evidence" value="ECO:0007669"/>
    <property type="project" value="TreeGrafter"/>
</dbReference>
<evidence type="ECO:0000313" key="12">
    <source>
        <dbReference type="EMBL" id="GJJ07423.1"/>
    </source>
</evidence>
<evidence type="ECO:0000259" key="10">
    <source>
        <dbReference type="PROSITE" id="PS50290"/>
    </source>
</evidence>
<evidence type="ECO:0000256" key="5">
    <source>
        <dbReference type="ARBA" id="ARBA00023117"/>
    </source>
</evidence>
<gene>
    <name evidence="12" type="ORF">Clacol_001625</name>
</gene>
<organism evidence="12 13">
    <name type="scientific">Clathrus columnatus</name>
    <dbReference type="NCBI Taxonomy" id="1419009"/>
    <lineage>
        <taxon>Eukaryota</taxon>
        <taxon>Fungi</taxon>
        <taxon>Dikarya</taxon>
        <taxon>Basidiomycota</taxon>
        <taxon>Agaricomycotina</taxon>
        <taxon>Agaricomycetes</taxon>
        <taxon>Phallomycetidae</taxon>
        <taxon>Phallales</taxon>
        <taxon>Clathraceae</taxon>
        <taxon>Clathrus</taxon>
    </lineage>
</organism>
<evidence type="ECO:0000256" key="4">
    <source>
        <dbReference type="ARBA" id="ARBA00022917"/>
    </source>
</evidence>
<evidence type="ECO:0000259" key="9">
    <source>
        <dbReference type="PROSITE" id="PS50250"/>
    </source>
</evidence>
<dbReference type="GO" id="GO:0006325">
    <property type="term" value="P:chromatin organization"/>
    <property type="evidence" value="ECO:0007669"/>
    <property type="project" value="UniProtKB-ARBA"/>
</dbReference>
<name>A0AAV5A440_9AGAM</name>
<dbReference type="PROSITE" id="PS50014">
    <property type="entry name" value="BROMODOMAIN_2"/>
    <property type="match status" value="1"/>
</dbReference>
<dbReference type="CDD" id="cd04369">
    <property type="entry name" value="Bromodomain"/>
    <property type="match status" value="1"/>
</dbReference>
<dbReference type="SUPFAM" id="SSF48371">
    <property type="entry name" value="ARM repeat"/>
    <property type="match status" value="3"/>
</dbReference>
<dbReference type="CDD" id="cd05163">
    <property type="entry name" value="PIKK_TRRAP"/>
    <property type="match status" value="1"/>
</dbReference>
<dbReference type="InterPro" id="IPR003151">
    <property type="entry name" value="PIK-rel_kinase_FAT"/>
</dbReference>
<dbReference type="InterPro" id="IPR046807">
    <property type="entry name" value="Tra1_central"/>
</dbReference>
<dbReference type="Pfam" id="PF20206">
    <property type="entry name" value="Tra1_ring"/>
    <property type="match status" value="1"/>
</dbReference>
<dbReference type="InterPro" id="IPR036427">
    <property type="entry name" value="Bromodomain-like_sf"/>
</dbReference>
<proteinExistence type="inferred from homology"/>
<dbReference type="EMBL" id="BPWL01000002">
    <property type="protein sequence ID" value="GJJ07423.1"/>
    <property type="molecule type" value="Genomic_DNA"/>
</dbReference>
<dbReference type="Gene3D" id="1.20.920.10">
    <property type="entry name" value="Bromodomain-like"/>
    <property type="match status" value="1"/>
</dbReference>
<dbReference type="InterPro" id="IPR046805">
    <property type="entry name" value="Tra1_ring"/>
</dbReference>
<evidence type="ECO:0000256" key="6">
    <source>
        <dbReference type="PROSITE-ProRule" id="PRU00035"/>
    </source>
</evidence>
<dbReference type="SUPFAM" id="SSF46785">
    <property type="entry name" value="Winged helix' DNA-binding domain"/>
    <property type="match status" value="1"/>
</dbReference>
<dbReference type="InterPro" id="IPR036388">
    <property type="entry name" value="WH-like_DNA-bd_sf"/>
</dbReference>
<dbReference type="InterPro" id="IPR000717">
    <property type="entry name" value="PCI_dom"/>
</dbReference>
<evidence type="ECO:0000259" key="8">
    <source>
        <dbReference type="PROSITE" id="PS50014"/>
    </source>
</evidence>
<evidence type="ECO:0000313" key="13">
    <source>
        <dbReference type="Proteomes" id="UP001050691"/>
    </source>
</evidence>
<dbReference type="Pfam" id="PF02259">
    <property type="entry name" value="FAT"/>
    <property type="match status" value="1"/>
</dbReference>
<dbReference type="PRINTS" id="PR00503">
    <property type="entry name" value="BROMODOMAIN"/>
</dbReference>
<dbReference type="InterPro" id="IPR014009">
    <property type="entry name" value="PIK_FAT"/>
</dbReference>
<keyword evidence="5 6" id="KW-0103">Bromodomain</keyword>
<dbReference type="InterPro" id="IPR001487">
    <property type="entry name" value="Bromodomain"/>
</dbReference>
<dbReference type="SMART" id="SM00146">
    <property type="entry name" value="PI3Kc"/>
    <property type="match status" value="1"/>
</dbReference>
<dbReference type="PANTHER" id="PTHR11139:SF1">
    <property type="entry name" value="TRANSFORMATION_TRANSCRIPTION DOMAIN-ASSOCIATED PROTEIN"/>
    <property type="match status" value="1"/>
</dbReference>
<evidence type="ECO:0000256" key="2">
    <source>
        <dbReference type="ARBA" id="ARBA00022490"/>
    </source>
</evidence>
<reference evidence="12" key="1">
    <citation type="submission" date="2021-10" db="EMBL/GenBank/DDBJ databases">
        <title>De novo Genome Assembly of Clathrus columnatus (Basidiomycota, Fungi) Using Illumina and Nanopore Sequence Data.</title>
        <authorList>
            <person name="Ogiso-Tanaka E."/>
            <person name="Itagaki H."/>
            <person name="Hosoya T."/>
            <person name="Hosaka K."/>
        </authorList>
    </citation>
    <scope>NUCLEOTIDE SEQUENCE</scope>
    <source>
        <strain evidence="12">MO-923</strain>
    </source>
</reference>
<dbReference type="Pfam" id="PF20175">
    <property type="entry name" value="Tra1_central"/>
    <property type="match status" value="1"/>
</dbReference>
<dbReference type="InterPro" id="IPR054559">
    <property type="entry name" value="PSMD12-CSN4-like_N"/>
</dbReference>
<feature type="compositionally biased region" description="Polar residues" evidence="7">
    <location>
        <begin position="2991"/>
        <end position="3010"/>
    </location>
</feature>
<dbReference type="SUPFAM" id="SSF47370">
    <property type="entry name" value="Bromodomain"/>
    <property type="match status" value="1"/>
</dbReference>
<feature type="region of interest" description="Disordered" evidence="7">
    <location>
        <begin position="2950"/>
        <end position="3012"/>
    </location>
</feature>
<dbReference type="GO" id="GO:0006355">
    <property type="term" value="P:regulation of DNA-templated transcription"/>
    <property type="evidence" value="ECO:0007669"/>
    <property type="project" value="TreeGrafter"/>
</dbReference>
<dbReference type="GO" id="GO:0003743">
    <property type="term" value="F:translation initiation factor activity"/>
    <property type="evidence" value="ECO:0007669"/>
    <property type="project" value="UniProtKB-KW"/>
</dbReference>
<dbReference type="PANTHER" id="PTHR11139">
    <property type="entry name" value="ATAXIA TELANGIECTASIA MUTATED ATM -RELATED"/>
    <property type="match status" value="1"/>
</dbReference>
<dbReference type="InterPro" id="IPR036390">
    <property type="entry name" value="WH_DNA-bd_sf"/>
</dbReference>